<feature type="region of interest" description="Disordered" evidence="1">
    <location>
        <begin position="25"/>
        <end position="60"/>
    </location>
</feature>
<organism evidence="2 3">
    <name type="scientific">Echinococcus granulosus</name>
    <name type="common">Hydatid tapeworm</name>
    <dbReference type="NCBI Taxonomy" id="6210"/>
    <lineage>
        <taxon>Eukaryota</taxon>
        <taxon>Metazoa</taxon>
        <taxon>Spiralia</taxon>
        <taxon>Lophotrochozoa</taxon>
        <taxon>Platyhelminthes</taxon>
        <taxon>Cestoda</taxon>
        <taxon>Eucestoda</taxon>
        <taxon>Cyclophyllidea</taxon>
        <taxon>Taeniidae</taxon>
        <taxon>Echinococcus</taxon>
        <taxon>Echinococcus granulosus group</taxon>
    </lineage>
</organism>
<dbReference type="GeneID" id="36339504"/>
<evidence type="ECO:0000313" key="2">
    <source>
        <dbReference type="EMBL" id="EUB61303.1"/>
    </source>
</evidence>
<reference evidence="2 3" key="1">
    <citation type="journal article" date="2013" name="Nat. Genet.">
        <title>The genome of the hydatid tapeworm Echinococcus granulosus.</title>
        <authorList>
            <person name="Zheng H."/>
            <person name="Zhang W."/>
            <person name="Zhang L."/>
            <person name="Zhang Z."/>
            <person name="Li J."/>
            <person name="Lu G."/>
            <person name="Zhu Y."/>
            <person name="Wang Y."/>
            <person name="Huang Y."/>
            <person name="Liu J."/>
            <person name="Kang H."/>
            <person name="Chen J."/>
            <person name="Wang L."/>
            <person name="Chen A."/>
            <person name="Yu S."/>
            <person name="Gao Z."/>
            <person name="Jin L."/>
            <person name="Gu W."/>
            <person name="Wang Z."/>
            <person name="Zhao L."/>
            <person name="Shi B."/>
            <person name="Wen H."/>
            <person name="Lin R."/>
            <person name="Jones M.K."/>
            <person name="Brejova B."/>
            <person name="Vinar T."/>
            <person name="Zhao G."/>
            <person name="McManus D.P."/>
            <person name="Chen Z."/>
            <person name="Zhou Y."/>
            <person name="Wang S."/>
        </authorList>
    </citation>
    <scope>NUCLEOTIDE SEQUENCE [LARGE SCALE GENOMIC DNA]</scope>
</reference>
<gene>
    <name evidence="2" type="ORF">EGR_03789</name>
</gene>
<feature type="compositionally biased region" description="Polar residues" evidence="1">
    <location>
        <begin position="44"/>
        <end position="55"/>
    </location>
</feature>
<evidence type="ECO:0000313" key="3">
    <source>
        <dbReference type="Proteomes" id="UP000019149"/>
    </source>
</evidence>
<keyword evidence="3" id="KW-1185">Reference proteome</keyword>
<accession>W6UJS6</accession>
<protein>
    <submittedName>
        <fullName evidence="2">Uncharacterized protein</fullName>
    </submittedName>
</protein>
<dbReference type="Proteomes" id="UP000019149">
    <property type="component" value="Unassembled WGS sequence"/>
</dbReference>
<sequence>MEMVQKSIKVVMRIEVQNTKASLNPRDEELRLPTDVNAHGPPTYSRSVQMNSQPRMENEQRLSPFCHSSAWPMSARTSSPPIAVMPA</sequence>
<dbReference type="AlphaFoldDB" id="W6UJS6"/>
<dbReference type="CTD" id="36339504"/>
<comment type="caution">
    <text evidence="2">The sequence shown here is derived from an EMBL/GenBank/DDBJ whole genome shotgun (WGS) entry which is preliminary data.</text>
</comment>
<dbReference type="RefSeq" id="XP_024352499.1">
    <property type="nucleotide sequence ID" value="XM_024493038.1"/>
</dbReference>
<proteinExistence type="predicted"/>
<name>W6UJS6_ECHGR</name>
<dbReference type="EMBL" id="APAU02000021">
    <property type="protein sequence ID" value="EUB61303.1"/>
    <property type="molecule type" value="Genomic_DNA"/>
</dbReference>
<dbReference type="KEGG" id="egl:EGR_03789"/>
<evidence type="ECO:0000256" key="1">
    <source>
        <dbReference type="SAM" id="MobiDB-lite"/>
    </source>
</evidence>